<evidence type="ECO:0000256" key="7">
    <source>
        <dbReference type="ARBA" id="ARBA00022679"/>
    </source>
</evidence>
<dbReference type="EMBL" id="AYTS01000142">
    <property type="protein sequence ID" value="OOP55477.1"/>
    <property type="molecule type" value="Genomic_DNA"/>
</dbReference>
<dbReference type="SUPFAM" id="SSF53383">
    <property type="entry name" value="PLP-dependent transferases"/>
    <property type="match status" value="1"/>
</dbReference>
<dbReference type="NCBIfam" id="NF004624">
    <property type="entry name" value="PRK05964.1"/>
    <property type="match status" value="1"/>
</dbReference>
<dbReference type="PIRSF" id="PIRSF000521">
    <property type="entry name" value="Transaminase_4ab_Lys_Orn"/>
    <property type="match status" value="1"/>
</dbReference>
<reference evidence="14 15" key="1">
    <citation type="journal article" date="2017" name="Water Res.">
        <title>Discovery and metagenomic analysis of an anammox bacterial enrichment related to Candidatus "Brocadia caroliniensis" in a full-scale glycerol-fed nitritation-denitritation separate centrate treatment process.</title>
        <authorList>
            <person name="Park H."/>
            <person name="Brotto A.C."/>
            <person name="van Loosdrecht M.C."/>
            <person name="Chandran K."/>
        </authorList>
    </citation>
    <scope>NUCLEOTIDE SEQUENCE [LARGE SCALE GENOMIC DNA]</scope>
    <source>
        <strain evidence="14">26THWARD</strain>
    </source>
</reference>
<evidence type="ECO:0000256" key="10">
    <source>
        <dbReference type="ARBA" id="ARBA00022898"/>
    </source>
</evidence>
<name>A0A1V4AQU4_9BACT</name>
<feature type="binding site" evidence="13">
    <location>
        <begin position="119"/>
        <end position="120"/>
    </location>
    <ligand>
        <name>pyridoxal 5'-phosphate</name>
        <dbReference type="ChEBI" id="CHEBI:597326"/>
    </ligand>
</feature>
<evidence type="ECO:0000256" key="13">
    <source>
        <dbReference type="HAMAP-Rule" id="MF_00834"/>
    </source>
</evidence>
<feature type="binding site" evidence="13">
    <location>
        <position position="322"/>
    </location>
    <ligand>
        <name>substrate</name>
    </ligand>
</feature>
<dbReference type="EC" id="2.6.1.62" evidence="13"/>
<dbReference type="GO" id="GO:0030170">
    <property type="term" value="F:pyridoxal phosphate binding"/>
    <property type="evidence" value="ECO:0007669"/>
    <property type="project" value="UniProtKB-UniRule"/>
</dbReference>
<evidence type="ECO:0000256" key="3">
    <source>
        <dbReference type="ARBA" id="ARBA00005063"/>
    </source>
</evidence>
<proteinExistence type="inferred from homology"/>
<protein>
    <recommendedName>
        <fullName evidence="13">Adenosylmethionine-8-amino-7-oxononanoate aminotransferase</fullName>
        <ecNumber evidence="13">2.6.1.62</ecNumber>
    </recommendedName>
    <alternativeName>
        <fullName evidence="13">7,8-diamino-pelargonic acid aminotransferase</fullName>
        <shortName evidence="13">DAPA AT</shortName>
        <shortName evidence="13">DAPA aminotransferase</shortName>
    </alternativeName>
    <alternativeName>
        <fullName evidence="13">7,8-diaminononanoate synthase</fullName>
        <shortName evidence="13">DANS</shortName>
    </alternativeName>
    <alternativeName>
        <fullName evidence="13">Diaminopelargonic acid synthase</fullName>
    </alternativeName>
</protein>
<dbReference type="Pfam" id="PF00202">
    <property type="entry name" value="Aminotran_3"/>
    <property type="match status" value="1"/>
</dbReference>
<organism evidence="14 15">
    <name type="scientific">Candidatus Brocadia carolinensis</name>
    <dbReference type="NCBI Taxonomy" id="1004156"/>
    <lineage>
        <taxon>Bacteria</taxon>
        <taxon>Pseudomonadati</taxon>
        <taxon>Planctomycetota</taxon>
        <taxon>Candidatus Brocadiia</taxon>
        <taxon>Candidatus Brocadiales</taxon>
        <taxon>Candidatus Brocadiaceae</taxon>
        <taxon>Candidatus Brocadia</taxon>
    </lineage>
</organism>
<dbReference type="Gene3D" id="3.90.1150.10">
    <property type="entry name" value="Aspartate Aminotransferase, domain 1"/>
    <property type="match status" value="1"/>
</dbReference>
<dbReference type="GO" id="GO:0009102">
    <property type="term" value="P:biotin biosynthetic process"/>
    <property type="evidence" value="ECO:0007669"/>
    <property type="project" value="UniProtKB-UniRule"/>
</dbReference>
<dbReference type="CDD" id="cd00610">
    <property type="entry name" value="OAT_like"/>
    <property type="match status" value="1"/>
</dbReference>
<gene>
    <name evidence="13" type="primary">bioA</name>
    <name evidence="14" type="ORF">AYP45_14615</name>
</gene>
<dbReference type="InterPro" id="IPR005814">
    <property type="entry name" value="Aminotrans_3"/>
</dbReference>
<evidence type="ECO:0000256" key="12">
    <source>
        <dbReference type="ARBA" id="ARBA00060970"/>
    </source>
</evidence>
<dbReference type="Proteomes" id="UP000189681">
    <property type="component" value="Unassembled WGS sequence"/>
</dbReference>
<evidence type="ECO:0000256" key="4">
    <source>
        <dbReference type="ARBA" id="ARBA00011738"/>
    </source>
</evidence>
<evidence type="ECO:0000256" key="5">
    <source>
        <dbReference type="ARBA" id="ARBA00022490"/>
    </source>
</evidence>
<feature type="binding site" evidence="13">
    <location>
        <position position="152"/>
    </location>
    <ligand>
        <name>substrate</name>
    </ligand>
</feature>
<feature type="binding site" evidence="13">
    <location>
        <position position="287"/>
    </location>
    <ligand>
        <name>substrate</name>
    </ligand>
</feature>
<evidence type="ECO:0000256" key="8">
    <source>
        <dbReference type="ARBA" id="ARBA00022691"/>
    </source>
</evidence>
<dbReference type="STRING" id="1004156.AYP45_14615"/>
<comment type="pathway">
    <text evidence="3 13">Cofactor biosynthesis; biotin biosynthesis; 7,8-diaminononanoate from 8-amino-7-oxononanoate (SAM route): step 1/1.</text>
</comment>
<comment type="cofactor">
    <cofactor evidence="1 13">
        <name>pyridoxal 5'-phosphate</name>
        <dbReference type="ChEBI" id="CHEBI:597326"/>
    </cofactor>
</comment>
<dbReference type="Gene3D" id="3.40.640.10">
    <property type="entry name" value="Type I PLP-dependent aspartate aminotransferase-like (Major domain)"/>
    <property type="match status" value="1"/>
</dbReference>
<feature type="binding site" evidence="13">
    <location>
        <begin position="323"/>
        <end position="324"/>
    </location>
    <ligand>
        <name>pyridoxal 5'-phosphate</name>
        <dbReference type="ChEBI" id="CHEBI:597326"/>
    </ligand>
</feature>
<comment type="function">
    <text evidence="13">Catalyzes the transfer of the alpha-amino group from S-adenosyl-L-methionine (SAM) to 7-keto-8-aminopelargonic acid (KAPA) to form 7,8-diaminopelargonic acid (DAPA). It is the only aminotransferase known to utilize SAM as an amino donor.</text>
</comment>
<dbReference type="UniPathway" id="UPA00078">
    <property type="reaction ID" value="UER00160"/>
</dbReference>
<dbReference type="GO" id="GO:0005737">
    <property type="term" value="C:cytoplasm"/>
    <property type="evidence" value="ECO:0007669"/>
    <property type="project" value="UniProtKB-SubCell"/>
</dbReference>
<evidence type="ECO:0000256" key="1">
    <source>
        <dbReference type="ARBA" id="ARBA00001933"/>
    </source>
</evidence>
<evidence type="ECO:0000256" key="9">
    <source>
        <dbReference type="ARBA" id="ARBA00022756"/>
    </source>
</evidence>
<dbReference type="InterPro" id="IPR015421">
    <property type="entry name" value="PyrdxlP-dep_Trfase_major"/>
</dbReference>
<dbReference type="InterPro" id="IPR005815">
    <property type="entry name" value="BioA"/>
</dbReference>
<dbReference type="InterPro" id="IPR015424">
    <property type="entry name" value="PyrdxlP-dep_Trfase"/>
</dbReference>
<dbReference type="AlphaFoldDB" id="A0A1V4AQU4"/>
<keyword evidence="6 13" id="KW-0032">Aminotransferase</keyword>
<comment type="caution">
    <text evidence="13">Lacks conserved residue(s) required for the propagation of feature annotation.</text>
</comment>
<feature type="binding site" evidence="13">
    <location>
        <position position="258"/>
    </location>
    <ligand>
        <name>pyridoxal 5'-phosphate</name>
        <dbReference type="ChEBI" id="CHEBI:597326"/>
    </ligand>
</feature>
<comment type="catalytic activity">
    <reaction evidence="11 13">
        <text>(8S)-8-amino-7-oxononanoate + S-adenosyl-L-methionine = S-adenosyl-4-methylsulfanyl-2-oxobutanoate + (7R,8S)-7,8-diammoniononanoate</text>
        <dbReference type="Rhea" id="RHEA:16861"/>
        <dbReference type="ChEBI" id="CHEBI:16490"/>
        <dbReference type="ChEBI" id="CHEBI:59789"/>
        <dbReference type="ChEBI" id="CHEBI:149468"/>
        <dbReference type="ChEBI" id="CHEBI:149469"/>
        <dbReference type="EC" id="2.6.1.62"/>
    </reaction>
</comment>
<evidence type="ECO:0000256" key="6">
    <source>
        <dbReference type="ARBA" id="ARBA00022576"/>
    </source>
</evidence>
<dbReference type="HAMAP" id="MF_00834">
    <property type="entry name" value="BioA"/>
    <property type="match status" value="1"/>
</dbReference>
<keyword evidence="8 13" id="KW-0949">S-adenosyl-L-methionine</keyword>
<dbReference type="PANTHER" id="PTHR42684">
    <property type="entry name" value="ADENOSYLMETHIONINE-8-AMINO-7-OXONONANOATE AMINOTRANSFERASE"/>
    <property type="match status" value="1"/>
</dbReference>
<comment type="subunit">
    <text evidence="4 13">Homodimer.</text>
</comment>
<comment type="similarity">
    <text evidence="12 13">Belongs to the class-III pyridoxal-phosphate-dependent aminotransferase family. BioA subfamily.</text>
</comment>
<comment type="subcellular location">
    <subcellularLocation>
        <location evidence="2 13">Cytoplasm</location>
    </subcellularLocation>
</comment>
<keyword evidence="9 13" id="KW-0093">Biotin biosynthesis</keyword>
<dbReference type="FunFam" id="3.40.640.10:FF:000078">
    <property type="entry name" value="Adenosylmethionine-8-amino-7-oxononanoate aminotransferase"/>
    <property type="match status" value="1"/>
</dbReference>
<sequence length="463" mass="52118">MIHKTYLEQLQTWDKQHLWHPFTQMQDYSRETPLIIEEGSGVFLKDVDGKEYIDGISSMWCNLHGHRKKEIDDAIKQQLDKIAHTTLLGPSNIPAIELAKKLVDIVPQGLTKVFYSDNGSTANEVALKMAFQYWQHKGCEEKTQFVALQHGYHGDTIGTMSVGGIDIYHKVFRPLYFKTHLAPAPYCYRCPLKKQPQNCSLACLEELENILKSHSAQIAAMIMEPLVQGAGGMIVHPSGYLSGVRALCKKYNVLLILDEVLTGFGRTGKMFACLHEGVTPDIMALSKGINGGYMPLAATLATEDIYNAFLGAYAELKTFFHGHTYTGNPLGCAAALASLELFRKEHILENLEPKIKYLQTRLKQFESLKHAGDIRQCGLIAAIELVKDKSTKEPFAWEERIGIQVCLEARKQGSFIRPLGHIIVIMPPLIIKEQELDRLLNIIYESIKVVTQDEHHLDERAFS</sequence>
<feature type="modified residue" description="N6-(pyridoxal phosphate)lysine" evidence="13">
    <location>
        <position position="287"/>
    </location>
</feature>
<keyword evidence="5 13" id="KW-0963">Cytoplasm</keyword>
<dbReference type="InterPro" id="IPR049704">
    <property type="entry name" value="Aminotrans_3_PPA_site"/>
</dbReference>
<evidence type="ECO:0000313" key="15">
    <source>
        <dbReference type="Proteomes" id="UP000189681"/>
    </source>
</evidence>
<dbReference type="PROSITE" id="PS00600">
    <property type="entry name" value="AA_TRANSFER_CLASS_3"/>
    <property type="match status" value="1"/>
</dbReference>
<keyword evidence="7 13" id="KW-0808">Transferase</keyword>
<feature type="binding site" evidence="13">
    <location>
        <position position="417"/>
    </location>
    <ligand>
        <name>substrate</name>
    </ligand>
</feature>
<evidence type="ECO:0000313" key="14">
    <source>
        <dbReference type="EMBL" id="OOP55477.1"/>
    </source>
</evidence>
<dbReference type="InterPro" id="IPR015422">
    <property type="entry name" value="PyrdxlP-dep_Trfase_small"/>
</dbReference>
<comment type="caution">
    <text evidence="14">The sequence shown here is derived from an EMBL/GenBank/DDBJ whole genome shotgun (WGS) entry which is preliminary data.</text>
</comment>
<dbReference type="PANTHER" id="PTHR42684:SF17">
    <property type="entry name" value="ADENOSYLMETHIONINE-8-AMINO-7-OXONONANOATE AMINOTRANSFERASE"/>
    <property type="match status" value="1"/>
</dbReference>
<evidence type="ECO:0000256" key="2">
    <source>
        <dbReference type="ARBA" id="ARBA00004496"/>
    </source>
</evidence>
<dbReference type="NCBIfam" id="TIGR00508">
    <property type="entry name" value="bioA"/>
    <property type="match status" value="1"/>
</dbReference>
<keyword evidence="10 13" id="KW-0663">Pyridoxal phosphate</keyword>
<accession>A0A1V4AQU4</accession>
<evidence type="ECO:0000256" key="11">
    <source>
        <dbReference type="ARBA" id="ARBA00048449"/>
    </source>
</evidence>
<feature type="site" description="Participates in the substrate recognition with KAPA and in a stacking interaction with the adenine ring of SAM" evidence="13">
    <location>
        <position position="22"/>
    </location>
</feature>
<dbReference type="GO" id="GO:0004015">
    <property type="term" value="F:adenosylmethionine-8-amino-7-oxononanoate transaminase activity"/>
    <property type="evidence" value="ECO:0007669"/>
    <property type="project" value="UniProtKB-UniRule"/>
</dbReference>